<name>A0A8K1CBJ2_PYTOL</name>
<organism evidence="6 7">
    <name type="scientific">Pythium oligandrum</name>
    <name type="common">Mycoparasitic fungus</name>
    <dbReference type="NCBI Taxonomy" id="41045"/>
    <lineage>
        <taxon>Eukaryota</taxon>
        <taxon>Sar</taxon>
        <taxon>Stramenopiles</taxon>
        <taxon>Oomycota</taxon>
        <taxon>Peronosporomycetes</taxon>
        <taxon>Pythiales</taxon>
        <taxon>Pythiaceae</taxon>
        <taxon>Pythium</taxon>
    </lineage>
</organism>
<gene>
    <name evidence="6" type="ORF">Poli38472_000381</name>
</gene>
<dbReference type="GO" id="GO:0140647">
    <property type="term" value="P:P450-containing electron transport chain"/>
    <property type="evidence" value="ECO:0007669"/>
    <property type="project" value="InterPro"/>
</dbReference>
<dbReference type="InterPro" id="IPR001055">
    <property type="entry name" value="Adrenodoxin-like"/>
</dbReference>
<keyword evidence="1" id="KW-0001">2Fe-2S</keyword>
<evidence type="ECO:0000259" key="5">
    <source>
        <dbReference type="PROSITE" id="PS51085"/>
    </source>
</evidence>
<dbReference type="GO" id="GO:0046872">
    <property type="term" value="F:metal ion binding"/>
    <property type="evidence" value="ECO:0007669"/>
    <property type="project" value="UniProtKB-KW"/>
</dbReference>
<dbReference type="PANTHER" id="PTHR23426">
    <property type="entry name" value="FERREDOXIN/ADRENODOXIN"/>
    <property type="match status" value="1"/>
</dbReference>
<dbReference type="InterPro" id="IPR001041">
    <property type="entry name" value="2Fe-2S_ferredoxin-type"/>
</dbReference>
<dbReference type="SUPFAM" id="SSF54292">
    <property type="entry name" value="2Fe-2S ferredoxin-like"/>
    <property type="match status" value="1"/>
</dbReference>
<keyword evidence="3" id="KW-0408">Iron</keyword>
<keyword evidence="2" id="KW-0479">Metal-binding</keyword>
<sequence>MMMRAMAPRALRWAASAQRSGVTTSRLMTRPSVAPIATSWRAFSTEKVTFTFIDGEGVPTEVTAEEGQTLNDVAHDNDIELECACGGELACSTCHLIFEQEVFDKLPEISEEEEDMLDLAWGLTDTSRLGCQIKVSKDLEGTTVRIPDESNNLM</sequence>
<reference evidence="6" key="1">
    <citation type="submission" date="2019-03" db="EMBL/GenBank/DDBJ databases">
        <title>Long read genome sequence of the mycoparasitic Pythium oligandrum ATCC 38472 isolated from sugarbeet rhizosphere.</title>
        <authorList>
            <person name="Gaulin E."/>
        </authorList>
    </citation>
    <scope>NUCLEOTIDE SEQUENCE</scope>
    <source>
        <strain evidence="6">ATCC 38472_TT</strain>
    </source>
</reference>
<dbReference type="Gene3D" id="3.10.20.30">
    <property type="match status" value="1"/>
</dbReference>
<comment type="caution">
    <text evidence="6">The sequence shown here is derived from an EMBL/GenBank/DDBJ whole genome shotgun (WGS) entry which is preliminary data.</text>
</comment>
<proteinExistence type="predicted"/>
<evidence type="ECO:0000256" key="4">
    <source>
        <dbReference type="ARBA" id="ARBA00023014"/>
    </source>
</evidence>
<protein>
    <recommendedName>
        <fullName evidence="5">2Fe-2S ferredoxin-type domain-containing protein</fullName>
    </recommendedName>
</protein>
<dbReference type="Pfam" id="PF00111">
    <property type="entry name" value="Fer2"/>
    <property type="match status" value="1"/>
</dbReference>
<dbReference type="PANTHER" id="PTHR23426:SF67">
    <property type="entry name" value="2FE-2S FERREDOXIN-TYPE DOMAIN-CONTAINING PROTEIN"/>
    <property type="match status" value="1"/>
</dbReference>
<dbReference type="Proteomes" id="UP000794436">
    <property type="component" value="Unassembled WGS sequence"/>
</dbReference>
<evidence type="ECO:0000256" key="2">
    <source>
        <dbReference type="ARBA" id="ARBA00022723"/>
    </source>
</evidence>
<evidence type="ECO:0000313" key="6">
    <source>
        <dbReference type="EMBL" id="TMW60339.1"/>
    </source>
</evidence>
<dbReference type="AlphaFoldDB" id="A0A8K1CBJ2"/>
<dbReference type="OrthoDB" id="268593at2759"/>
<dbReference type="GO" id="GO:0005739">
    <property type="term" value="C:mitochondrion"/>
    <property type="evidence" value="ECO:0007669"/>
    <property type="project" value="TreeGrafter"/>
</dbReference>
<dbReference type="PROSITE" id="PS51085">
    <property type="entry name" value="2FE2S_FER_2"/>
    <property type="match status" value="1"/>
</dbReference>
<keyword evidence="7" id="KW-1185">Reference proteome</keyword>
<dbReference type="GO" id="GO:0051537">
    <property type="term" value="F:2 iron, 2 sulfur cluster binding"/>
    <property type="evidence" value="ECO:0007669"/>
    <property type="project" value="UniProtKB-KW"/>
</dbReference>
<dbReference type="CDD" id="cd00207">
    <property type="entry name" value="fer2"/>
    <property type="match status" value="1"/>
</dbReference>
<evidence type="ECO:0000256" key="1">
    <source>
        <dbReference type="ARBA" id="ARBA00022714"/>
    </source>
</evidence>
<evidence type="ECO:0000313" key="7">
    <source>
        <dbReference type="Proteomes" id="UP000794436"/>
    </source>
</evidence>
<accession>A0A8K1CBJ2</accession>
<keyword evidence="4" id="KW-0411">Iron-sulfur</keyword>
<dbReference type="GO" id="GO:0009055">
    <property type="term" value="F:electron transfer activity"/>
    <property type="evidence" value="ECO:0007669"/>
    <property type="project" value="TreeGrafter"/>
</dbReference>
<dbReference type="InterPro" id="IPR012675">
    <property type="entry name" value="Beta-grasp_dom_sf"/>
</dbReference>
<dbReference type="InterPro" id="IPR036010">
    <property type="entry name" value="2Fe-2S_ferredoxin-like_sf"/>
</dbReference>
<dbReference type="EMBL" id="SPLM01000108">
    <property type="protein sequence ID" value="TMW60339.1"/>
    <property type="molecule type" value="Genomic_DNA"/>
</dbReference>
<dbReference type="PRINTS" id="PR00355">
    <property type="entry name" value="ADRENODOXIN"/>
</dbReference>
<evidence type="ECO:0000256" key="3">
    <source>
        <dbReference type="ARBA" id="ARBA00023004"/>
    </source>
</evidence>
<feature type="domain" description="2Fe-2S ferredoxin-type" evidence="5">
    <location>
        <begin position="46"/>
        <end position="150"/>
    </location>
</feature>